<evidence type="ECO:0008006" key="3">
    <source>
        <dbReference type="Google" id="ProtNLM"/>
    </source>
</evidence>
<evidence type="ECO:0000313" key="2">
    <source>
        <dbReference type="Proteomes" id="UP000664277"/>
    </source>
</evidence>
<sequence length="220" mass="25583">MSKTKAKRYWLALMKELGVDELIWRPFFVELEKLYREKHRAYHRLKHIGQFLDHLYKFSPSPSVAMRLAVFFHDAVYNPKSKTNEFDSWLMAKSFIAAACTAGSKQNEQAILSAVEMLIMATASHTEKRIVDSPALSQEELDLFLDCDLLILAAERRAYDRYCRQIRFEYSHISDTDFRAGRGAFLTKFIKEPVLFRTPAISSFADRKARANMARELLRC</sequence>
<protein>
    <recommendedName>
        <fullName evidence="3">Metal-dependent HD superfamily phosphohydrolase</fullName>
    </recommendedName>
</protein>
<dbReference type="AlphaFoldDB" id="A0A8J7TNZ0"/>
<comment type="caution">
    <text evidence="1">The sequence shown here is derived from an EMBL/GenBank/DDBJ whole genome shotgun (WGS) entry which is preliminary data.</text>
</comment>
<accession>A0A8J7TNZ0</accession>
<dbReference type="Proteomes" id="UP000664277">
    <property type="component" value="Unassembled WGS sequence"/>
</dbReference>
<dbReference type="PANTHER" id="PTHR21174">
    <property type="match status" value="1"/>
</dbReference>
<gene>
    <name evidence="1" type="ORF">J0M35_18235</name>
</gene>
<name>A0A8J7TNZ0_9BACT</name>
<dbReference type="PIRSF" id="PIRSF035170">
    <property type="entry name" value="HD_phosphohydro"/>
    <property type="match status" value="1"/>
</dbReference>
<dbReference type="SUPFAM" id="SSF109604">
    <property type="entry name" value="HD-domain/PDEase-like"/>
    <property type="match status" value="1"/>
</dbReference>
<proteinExistence type="predicted"/>
<dbReference type="InterPro" id="IPR009218">
    <property type="entry name" value="HD_phosphohydro"/>
</dbReference>
<evidence type="ECO:0000313" key="1">
    <source>
        <dbReference type="EMBL" id="MBN8662315.1"/>
    </source>
</evidence>
<dbReference type="PANTHER" id="PTHR21174:SF0">
    <property type="entry name" value="HD PHOSPHOHYDROLASE FAMILY PROTEIN-RELATED"/>
    <property type="match status" value="1"/>
</dbReference>
<reference evidence="1" key="1">
    <citation type="submission" date="2021-02" db="EMBL/GenBank/DDBJ databases">
        <title>Genome-Resolved Metagenomics of a Microbial Community Performing Photosynthetic Biological Nutrient Removal.</title>
        <authorList>
            <person name="Mcdaniel E.A."/>
        </authorList>
    </citation>
    <scope>NUCLEOTIDE SEQUENCE</scope>
    <source>
        <strain evidence="1">UWPOB_OBS1</strain>
    </source>
</reference>
<organism evidence="1 2">
    <name type="scientific">Candidatus Obscuribacter phosphatis</name>
    <dbReference type="NCBI Taxonomy" id="1906157"/>
    <lineage>
        <taxon>Bacteria</taxon>
        <taxon>Bacillati</taxon>
        <taxon>Candidatus Melainabacteria</taxon>
        <taxon>Candidatus Obscuribacterales</taxon>
        <taxon>Candidatus Obscuribacteraceae</taxon>
        <taxon>Candidatus Obscuribacter</taxon>
    </lineage>
</organism>
<dbReference type="EMBL" id="JAFLCK010000035">
    <property type="protein sequence ID" value="MBN8662315.1"/>
    <property type="molecule type" value="Genomic_DNA"/>
</dbReference>